<evidence type="ECO:0000256" key="3">
    <source>
        <dbReference type="ARBA" id="ARBA00022723"/>
    </source>
</evidence>
<comment type="caution">
    <text evidence="9">The sequence shown here is derived from an EMBL/GenBank/DDBJ whole genome shotgun (WGS) entry which is preliminary data.</text>
</comment>
<keyword evidence="4" id="KW-0732">Signal</keyword>
<gene>
    <name evidence="9" type="ORF">PENSUB_3314</name>
</gene>
<evidence type="ECO:0000256" key="2">
    <source>
        <dbReference type="ARBA" id="ARBA00022487"/>
    </source>
</evidence>
<keyword evidence="3" id="KW-0479">Metal-binding</keyword>
<evidence type="ECO:0000256" key="1">
    <source>
        <dbReference type="ARBA" id="ARBA00006249"/>
    </source>
</evidence>
<keyword evidence="5 8" id="KW-0378">Hydrolase</keyword>
<proteinExistence type="inferred from homology"/>
<name>A0A1Q5UFR1_9EURO</name>
<evidence type="ECO:0000313" key="10">
    <source>
        <dbReference type="Proteomes" id="UP000186955"/>
    </source>
</evidence>
<dbReference type="Pfam" id="PF07519">
    <property type="entry name" value="Tannase"/>
    <property type="match status" value="1"/>
</dbReference>
<accession>A0A1Q5UFR1</accession>
<dbReference type="SUPFAM" id="SSF53474">
    <property type="entry name" value="alpha/beta-Hydrolases"/>
    <property type="match status" value="1"/>
</dbReference>
<reference evidence="9 10" key="1">
    <citation type="submission" date="2016-10" db="EMBL/GenBank/DDBJ databases">
        <title>Genome sequence of the ascomycete fungus Penicillium subrubescens.</title>
        <authorList>
            <person name="De Vries R.P."/>
            <person name="Peng M."/>
            <person name="Dilokpimol A."/>
            <person name="Hilden K."/>
            <person name="Makela M.R."/>
            <person name="Grigoriev I."/>
            <person name="Riley R."/>
            <person name="Granchi Z."/>
        </authorList>
    </citation>
    <scope>NUCLEOTIDE SEQUENCE [LARGE SCALE GENOMIC DNA]</scope>
    <source>
        <strain evidence="9 10">CBS 132785</strain>
    </source>
</reference>
<dbReference type="GO" id="GO:0046872">
    <property type="term" value="F:metal ion binding"/>
    <property type="evidence" value="ECO:0007669"/>
    <property type="project" value="UniProtKB-KW"/>
</dbReference>
<evidence type="ECO:0000313" key="9">
    <source>
        <dbReference type="EMBL" id="OKP11292.1"/>
    </source>
</evidence>
<sequence>MRKVVMSTERGKGGLMQGSSPFRSQVPRYLACAPTEQSTLYIDFIHCRQQLSQGPRREAMPFPEGSISLCTSQCFPTPVVPNAQFLSINSSLLTNFSGSAPSSQTFNHPTINFTDISLCNITIEYTHPGVNDLITVMAWLPVGSWNGRFQAVGGASASAGLNSISTYEMYAAVGQGYATISTNAGQVNNTRDMSGWALDENGKPNVNILRNLASFSLGDEALIGKSLINSFYGQAPLYSYFSGCSQGGRQGLMLAQKYPDMYDGIVASAPDINWGQLIPSRVWPQVVMDNLNEYPEGCELDYLGQAAISACDALDGVEDGIISAMDECVFDPFSHIGERFHCSSTGVLRALSYGAAKVANATWTGPRDTDGKFIWYGLNYGADISGDLTGRDANAVTKCLPNGTCIGEPLALGAQWLQYFASENDPSFDFKALTVPEFVRLVNVSVTKYGPIIGTDDPDLSAFKKTGGKILSYHGLSDPTIPTAGSADYYKRVAALIPDIHDFYRLYEVPGLGHCGGHSTNQPMGIFDALRDWVENDIKPDSLSISFSVHGESWMRPVCPYPKTASYDRVGNPSLATSYACT</sequence>
<dbReference type="EMBL" id="MNBE01000293">
    <property type="protein sequence ID" value="OKP11292.1"/>
    <property type="molecule type" value="Genomic_DNA"/>
</dbReference>
<comment type="similarity">
    <text evidence="1 8">Belongs to the tannase family.</text>
</comment>
<dbReference type="GO" id="GO:0017000">
    <property type="term" value="P:antibiotic biosynthetic process"/>
    <property type="evidence" value="ECO:0007669"/>
    <property type="project" value="UniProtKB-ARBA"/>
</dbReference>
<dbReference type="InterPro" id="IPR029058">
    <property type="entry name" value="AB_hydrolase_fold"/>
</dbReference>
<evidence type="ECO:0000256" key="5">
    <source>
        <dbReference type="ARBA" id="ARBA00022801"/>
    </source>
</evidence>
<dbReference type="GO" id="GO:0030600">
    <property type="term" value="F:feruloyl esterase activity"/>
    <property type="evidence" value="ECO:0007669"/>
    <property type="project" value="UniProtKB-ARBA"/>
</dbReference>
<dbReference type="GO" id="GO:0072330">
    <property type="term" value="P:monocarboxylic acid biosynthetic process"/>
    <property type="evidence" value="ECO:0007669"/>
    <property type="project" value="UniProtKB-ARBA"/>
</dbReference>
<organism evidence="9 10">
    <name type="scientific">Penicillium subrubescens</name>
    <dbReference type="NCBI Taxonomy" id="1316194"/>
    <lineage>
        <taxon>Eukaryota</taxon>
        <taxon>Fungi</taxon>
        <taxon>Dikarya</taxon>
        <taxon>Ascomycota</taxon>
        <taxon>Pezizomycotina</taxon>
        <taxon>Eurotiomycetes</taxon>
        <taxon>Eurotiomycetidae</taxon>
        <taxon>Eurotiales</taxon>
        <taxon>Aspergillaceae</taxon>
        <taxon>Penicillium</taxon>
    </lineage>
</organism>
<dbReference type="EC" id="3.1.1.-" evidence="8"/>
<dbReference type="PANTHER" id="PTHR33938:SF13">
    <property type="entry name" value="CARBOXYLIC ESTER HYDROLASE"/>
    <property type="match status" value="1"/>
</dbReference>
<evidence type="ECO:0000256" key="4">
    <source>
        <dbReference type="ARBA" id="ARBA00022729"/>
    </source>
</evidence>
<protein>
    <recommendedName>
        <fullName evidence="8">Carboxylic ester hydrolase</fullName>
        <ecNumber evidence="8">3.1.1.-</ecNumber>
    </recommendedName>
</protein>
<keyword evidence="7" id="KW-1015">Disulfide bond</keyword>
<dbReference type="AlphaFoldDB" id="A0A1Q5UFR1"/>
<dbReference type="PANTHER" id="PTHR33938">
    <property type="entry name" value="FERULOYL ESTERASE B-RELATED"/>
    <property type="match status" value="1"/>
</dbReference>
<dbReference type="Gene3D" id="3.40.50.1820">
    <property type="entry name" value="alpha/beta hydrolase"/>
    <property type="match status" value="1"/>
</dbReference>
<keyword evidence="10" id="KW-1185">Reference proteome</keyword>
<dbReference type="InterPro" id="IPR011118">
    <property type="entry name" value="Tannase/feruloyl_esterase"/>
</dbReference>
<keyword evidence="6" id="KW-0106">Calcium</keyword>
<evidence type="ECO:0000256" key="7">
    <source>
        <dbReference type="ARBA" id="ARBA00023157"/>
    </source>
</evidence>
<evidence type="ECO:0000256" key="6">
    <source>
        <dbReference type="ARBA" id="ARBA00022837"/>
    </source>
</evidence>
<dbReference type="STRING" id="1316194.A0A1Q5UFR1"/>
<dbReference type="Proteomes" id="UP000186955">
    <property type="component" value="Unassembled WGS sequence"/>
</dbReference>
<keyword evidence="2" id="KW-0719">Serine esterase</keyword>
<evidence type="ECO:0000256" key="8">
    <source>
        <dbReference type="RuleBase" id="RU361238"/>
    </source>
</evidence>